<keyword evidence="4" id="KW-1185">Reference proteome</keyword>
<evidence type="ECO:0000313" key="4">
    <source>
        <dbReference type="Proteomes" id="UP000001449"/>
    </source>
</evidence>
<evidence type="ECO:0008006" key="5">
    <source>
        <dbReference type="Google" id="ProtNLM"/>
    </source>
</evidence>
<dbReference type="InParanoid" id="B8C900"/>
<accession>B8C900</accession>
<dbReference type="Proteomes" id="UP000001449">
    <property type="component" value="Chromosome 10"/>
</dbReference>
<dbReference type="GeneID" id="7447005"/>
<dbReference type="RefSeq" id="XP_002292569.1">
    <property type="nucleotide sequence ID" value="XM_002292533.1"/>
</dbReference>
<evidence type="ECO:0000256" key="1">
    <source>
        <dbReference type="SAM" id="Coils"/>
    </source>
</evidence>
<sequence length="422" mass="47319">MPTTAQGKRKVSAATKEKCLQHLAGAATLPTTDAKKRGRPRKADTEAARLASHNNNKDLPLPSLPANAIPFSTQEFPELSIDVTAEDHSALATAFTRPLFAESPSRALEIAYSHQNESKRLRLDALQKKNAVLGEYRKIKDKYMQKKLELSLANEELERYSQRTGAWTRKVFDLELNEDCEWNTNLRRLREFKEKNHRLPRSVTRAEGEEERMLAEWLEGVKSMKTLEEEAVVAGIHDEDGGDEEDALFHLEMEGGGEPAPKIQRTSTTTTTIQDYPHRISSLAELGVTFTSPTSHSTSPTDFESMFQKLLSYKEEMGTLRFPSEEQCTASGDAELIALQKWVKSQVLNFRYGKKARDPVVVKRFLDIGFSFDKWYAKPKGDKKYVGDGKKEETFDDVAKREVEGLLVEGGGGDAVMGSMGV</sequence>
<gene>
    <name evidence="3" type="ORF">THAPSDRAFT_24106</name>
</gene>
<dbReference type="KEGG" id="tps:THAPSDRAFT_24106"/>
<dbReference type="EMBL" id="CM000646">
    <property type="protein sequence ID" value="EED89765.1"/>
    <property type="molecule type" value="Genomic_DNA"/>
</dbReference>
<evidence type="ECO:0000256" key="2">
    <source>
        <dbReference type="SAM" id="MobiDB-lite"/>
    </source>
</evidence>
<keyword evidence="1" id="KW-0175">Coiled coil</keyword>
<dbReference type="AlphaFoldDB" id="B8C900"/>
<name>B8C900_THAPS</name>
<reference evidence="3 4" key="1">
    <citation type="journal article" date="2004" name="Science">
        <title>The genome of the diatom Thalassiosira pseudonana: ecology, evolution, and metabolism.</title>
        <authorList>
            <person name="Armbrust E.V."/>
            <person name="Berges J.A."/>
            <person name="Bowler C."/>
            <person name="Green B.R."/>
            <person name="Martinez D."/>
            <person name="Putnam N.H."/>
            <person name="Zhou S."/>
            <person name="Allen A.E."/>
            <person name="Apt K.E."/>
            <person name="Bechner M."/>
            <person name="Brzezinski M.A."/>
            <person name="Chaal B.K."/>
            <person name="Chiovitti A."/>
            <person name="Davis A.K."/>
            <person name="Demarest M.S."/>
            <person name="Detter J.C."/>
            <person name="Glavina T."/>
            <person name="Goodstein D."/>
            <person name="Hadi M.Z."/>
            <person name="Hellsten U."/>
            <person name="Hildebrand M."/>
            <person name="Jenkins B.D."/>
            <person name="Jurka J."/>
            <person name="Kapitonov V.V."/>
            <person name="Kroger N."/>
            <person name="Lau W.W."/>
            <person name="Lane T.W."/>
            <person name="Larimer F.W."/>
            <person name="Lippmeier J.C."/>
            <person name="Lucas S."/>
            <person name="Medina M."/>
            <person name="Montsant A."/>
            <person name="Obornik M."/>
            <person name="Parker M.S."/>
            <person name="Palenik B."/>
            <person name="Pazour G.J."/>
            <person name="Richardson P.M."/>
            <person name="Rynearson T.A."/>
            <person name="Saito M.A."/>
            <person name="Schwartz D.C."/>
            <person name="Thamatrakoln K."/>
            <person name="Valentin K."/>
            <person name="Vardi A."/>
            <person name="Wilkerson F.P."/>
            <person name="Rokhsar D.S."/>
        </authorList>
    </citation>
    <scope>NUCLEOTIDE SEQUENCE [LARGE SCALE GENOMIC DNA]</scope>
    <source>
        <strain evidence="3 4">CCMP1335</strain>
    </source>
</reference>
<feature type="region of interest" description="Disordered" evidence="2">
    <location>
        <begin position="22"/>
        <end position="61"/>
    </location>
</feature>
<evidence type="ECO:0000313" key="3">
    <source>
        <dbReference type="EMBL" id="EED89765.1"/>
    </source>
</evidence>
<protein>
    <recommendedName>
        <fullName evidence="5">Helicase-associated domain-containing protein</fullName>
    </recommendedName>
</protein>
<organism evidence="3 4">
    <name type="scientific">Thalassiosira pseudonana</name>
    <name type="common">Marine diatom</name>
    <name type="synonym">Cyclotella nana</name>
    <dbReference type="NCBI Taxonomy" id="35128"/>
    <lineage>
        <taxon>Eukaryota</taxon>
        <taxon>Sar</taxon>
        <taxon>Stramenopiles</taxon>
        <taxon>Ochrophyta</taxon>
        <taxon>Bacillariophyta</taxon>
        <taxon>Coscinodiscophyceae</taxon>
        <taxon>Thalassiosirophycidae</taxon>
        <taxon>Thalassiosirales</taxon>
        <taxon>Thalassiosiraceae</taxon>
        <taxon>Thalassiosira</taxon>
    </lineage>
</organism>
<feature type="coiled-coil region" evidence="1">
    <location>
        <begin position="136"/>
        <end position="163"/>
    </location>
</feature>
<reference evidence="3 4" key="2">
    <citation type="journal article" date="2008" name="Nature">
        <title>The Phaeodactylum genome reveals the evolutionary history of diatom genomes.</title>
        <authorList>
            <person name="Bowler C."/>
            <person name="Allen A.E."/>
            <person name="Badger J.H."/>
            <person name="Grimwood J."/>
            <person name="Jabbari K."/>
            <person name="Kuo A."/>
            <person name="Maheswari U."/>
            <person name="Martens C."/>
            <person name="Maumus F."/>
            <person name="Otillar R.P."/>
            <person name="Rayko E."/>
            <person name="Salamov A."/>
            <person name="Vandepoele K."/>
            <person name="Beszteri B."/>
            <person name="Gruber A."/>
            <person name="Heijde M."/>
            <person name="Katinka M."/>
            <person name="Mock T."/>
            <person name="Valentin K."/>
            <person name="Verret F."/>
            <person name="Berges J.A."/>
            <person name="Brownlee C."/>
            <person name="Cadoret J.P."/>
            <person name="Chiovitti A."/>
            <person name="Choi C.J."/>
            <person name="Coesel S."/>
            <person name="De Martino A."/>
            <person name="Detter J.C."/>
            <person name="Durkin C."/>
            <person name="Falciatore A."/>
            <person name="Fournet J."/>
            <person name="Haruta M."/>
            <person name="Huysman M.J."/>
            <person name="Jenkins B.D."/>
            <person name="Jiroutova K."/>
            <person name="Jorgensen R.E."/>
            <person name="Joubert Y."/>
            <person name="Kaplan A."/>
            <person name="Kroger N."/>
            <person name="Kroth P.G."/>
            <person name="La Roche J."/>
            <person name="Lindquist E."/>
            <person name="Lommer M."/>
            <person name="Martin-Jezequel V."/>
            <person name="Lopez P.J."/>
            <person name="Lucas S."/>
            <person name="Mangogna M."/>
            <person name="McGinnis K."/>
            <person name="Medlin L.K."/>
            <person name="Montsant A."/>
            <person name="Oudot-Le Secq M.P."/>
            <person name="Napoli C."/>
            <person name="Obornik M."/>
            <person name="Parker M.S."/>
            <person name="Petit J.L."/>
            <person name="Porcel B.M."/>
            <person name="Poulsen N."/>
            <person name="Robison M."/>
            <person name="Rychlewski L."/>
            <person name="Rynearson T.A."/>
            <person name="Schmutz J."/>
            <person name="Shapiro H."/>
            <person name="Siaut M."/>
            <person name="Stanley M."/>
            <person name="Sussman M.R."/>
            <person name="Taylor A.R."/>
            <person name="Vardi A."/>
            <person name="von Dassow P."/>
            <person name="Vyverman W."/>
            <person name="Willis A."/>
            <person name="Wyrwicz L.S."/>
            <person name="Rokhsar D.S."/>
            <person name="Weissenbach J."/>
            <person name="Armbrust E.V."/>
            <person name="Green B.R."/>
            <person name="Van de Peer Y."/>
            <person name="Grigoriev I.V."/>
        </authorList>
    </citation>
    <scope>NUCLEOTIDE SEQUENCE [LARGE SCALE GENOMIC DNA]</scope>
    <source>
        <strain evidence="3 4">CCMP1335</strain>
    </source>
</reference>
<dbReference type="HOGENOM" id="CLU_651346_0_0_1"/>
<proteinExistence type="predicted"/>
<dbReference type="PaxDb" id="35128-Thaps24106"/>